<comment type="caution">
    <text evidence="2">The sequence shown here is derived from an EMBL/GenBank/DDBJ whole genome shotgun (WGS) entry which is preliminary data.</text>
</comment>
<gene>
    <name evidence="2" type="ORF">J2D77_16510</name>
</gene>
<evidence type="ECO:0000259" key="1">
    <source>
        <dbReference type="Pfam" id="PF01850"/>
    </source>
</evidence>
<accession>A0A939HN44</accession>
<dbReference type="SUPFAM" id="SSF88723">
    <property type="entry name" value="PIN domain-like"/>
    <property type="match status" value="1"/>
</dbReference>
<organism evidence="2 3">
    <name type="scientific">Acetobacter garciniae</name>
    <dbReference type="NCBI Taxonomy" id="2817435"/>
    <lineage>
        <taxon>Bacteria</taxon>
        <taxon>Pseudomonadati</taxon>
        <taxon>Pseudomonadota</taxon>
        <taxon>Alphaproteobacteria</taxon>
        <taxon>Acetobacterales</taxon>
        <taxon>Acetobacteraceae</taxon>
        <taxon>Acetobacter</taxon>
    </lineage>
</organism>
<proteinExistence type="predicted"/>
<sequence>MKIIADTNVLARAVLQDDAAQCQAARKALTDASLIAVSLPSLCELVWILRQGAKLPKEDVAATIRALLETSNVVMNRPAVEAGLAFFEAGGDFADGIIAHEGAWLGGETFVSFDKKAVSLLKKRGEKTRLLHS</sequence>
<dbReference type="InterPro" id="IPR029060">
    <property type="entry name" value="PIN-like_dom_sf"/>
</dbReference>
<evidence type="ECO:0000313" key="2">
    <source>
        <dbReference type="EMBL" id="MBO1326747.1"/>
    </source>
</evidence>
<dbReference type="PANTHER" id="PTHR39664">
    <property type="match status" value="1"/>
</dbReference>
<dbReference type="EMBL" id="JAFVMH010000017">
    <property type="protein sequence ID" value="MBO1326747.1"/>
    <property type="molecule type" value="Genomic_DNA"/>
</dbReference>
<reference evidence="2" key="1">
    <citation type="submission" date="2021-03" db="EMBL/GenBank/DDBJ databases">
        <title>The complete genome sequence of Acetobacter sp. TBRC 12339.</title>
        <authorList>
            <person name="Charoenyingcharoen P."/>
            <person name="Yukphan P."/>
        </authorList>
    </citation>
    <scope>NUCLEOTIDE SEQUENCE</scope>
    <source>
        <strain evidence="2">TBRC 12339</strain>
    </source>
</reference>
<dbReference type="RefSeq" id="WP_165926307.1">
    <property type="nucleotide sequence ID" value="NZ_JAFVMH010000017.1"/>
</dbReference>
<keyword evidence="3" id="KW-1185">Reference proteome</keyword>
<dbReference type="PANTHER" id="PTHR39664:SF2">
    <property type="entry name" value="NUCLEIC ACID-BINDING PROTEIN, CONTAINING PIN DOMAIN-RELATED"/>
    <property type="match status" value="1"/>
</dbReference>
<protein>
    <submittedName>
        <fullName evidence="2">Type II toxin-antitoxin system VapC family toxin</fullName>
    </submittedName>
</protein>
<dbReference type="CDD" id="cd18683">
    <property type="entry name" value="PIN_VapC-like"/>
    <property type="match status" value="1"/>
</dbReference>
<dbReference type="Proteomes" id="UP000664073">
    <property type="component" value="Unassembled WGS sequence"/>
</dbReference>
<dbReference type="Pfam" id="PF01850">
    <property type="entry name" value="PIN"/>
    <property type="match status" value="1"/>
</dbReference>
<feature type="domain" description="PIN" evidence="1">
    <location>
        <begin position="3"/>
        <end position="116"/>
    </location>
</feature>
<dbReference type="InterPro" id="IPR002716">
    <property type="entry name" value="PIN_dom"/>
</dbReference>
<name>A0A939HN44_9PROT</name>
<evidence type="ECO:0000313" key="3">
    <source>
        <dbReference type="Proteomes" id="UP000664073"/>
    </source>
</evidence>
<dbReference type="AlphaFoldDB" id="A0A939HN44"/>